<dbReference type="EMBL" id="CANUEZ050000195">
    <property type="protein sequence ID" value="CAM0512152.1"/>
    <property type="molecule type" value="Genomic_DNA"/>
</dbReference>
<reference evidence="1 2" key="1">
    <citation type="submission" date="2024-08" db="EMBL/GenBank/DDBJ databases">
        <authorList>
            <person name="Paterson S."/>
        </authorList>
    </citation>
    <scope>NUCLEOTIDE SEQUENCE [LARGE SCALE GENOMIC DNA]</scope>
</reference>
<evidence type="ECO:0000313" key="2">
    <source>
        <dbReference type="Proteomes" id="UP001189180"/>
    </source>
</evidence>
<evidence type="ECO:0008006" key="3">
    <source>
        <dbReference type="Google" id="ProtNLM"/>
    </source>
</evidence>
<organism evidence="1 2">
    <name type="scientific">Fasciola hepatica</name>
    <name type="common">Liver fluke</name>
    <dbReference type="NCBI Taxonomy" id="6192"/>
    <lineage>
        <taxon>Eukaryota</taxon>
        <taxon>Metazoa</taxon>
        <taxon>Spiralia</taxon>
        <taxon>Lophotrochozoa</taxon>
        <taxon>Platyhelminthes</taxon>
        <taxon>Trematoda</taxon>
        <taxon>Digenea</taxon>
        <taxon>Plagiorchiida</taxon>
        <taxon>Echinostomata</taxon>
        <taxon>Echinostomatoidea</taxon>
        <taxon>Fasciolidae</taxon>
        <taxon>Fasciola</taxon>
    </lineage>
</organism>
<evidence type="ECO:0000313" key="1">
    <source>
        <dbReference type="EMBL" id="CAM0512152.1"/>
    </source>
</evidence>
<name>A0ABC9HFA2_FASHE</name>
<gene>
    <name evidence="1" type="ORF">FHB240107_LOCUS4544</name>
</gene>
<comment type="caution">
    <text evidence="1">The sequence shown here is derived from an EMBL/GenBank/DDBJ whole genome shotgun (WGS) entry which is preliminary data.</text>
</comment>
<dbReference type="Proteomes" id="UP001189180">
    <property type="component" value="Unassembled WGS sequence"/>
</dbReference>
<protein>
    <recommendedName>
        <fullName evidence="3">LSM domain protein</fullName>
    </recommendedName>
</protein>
<dbReference type="AlphaFoldDB" id="A0ABC9HFA2"/>
<proteinExistence type="predicted"/>
<accession>A0ABC9HFA2</accession>
<sequence>MGYVRPRLQERKHTSLMTEASLPLQAAFSGLHRVLCRLEKTFVIDLAGGQITGSIDRLKPSPMAKFIPADVTPSTSPGPAPTYPASHKLTVRNPVTHLPGSLEAAHNAEPPH</sequence>
<keyword evidence="2" id="KW-1185">Reference proteome</keyword>